<dbReference type="InParanoid" id="A0A0C3P2B6"/>
<sequence length="338" mass="39090">MVDYPRIPKPHIRKQLLEHRFYARAFFKLSRDLEQKPPPFRLKLINSVVSRKGKLKEDPVFENEREWVRKKVTQVAVSRDEALAEEINEQEYQETEDGIECGCCFSLYPFDNMIQCPDAHLFCKSCMTSYSSTLLGEHNPNIVCMDQSGCKLPIPESELKRFLSSKMLELFERVKQRKEIEAAGLENLEECPFCEYKCVIDNEMEKLFRCENAECGAVTCRACKKLDHLPKSCKEVEEDSHLDVQHLVEEAMTRALMRNCPKCQKGKLLPFIKELGCNKMTCPNCHTQSCYICRQIVNGYEHFNRVGPFVVIIAPSISLAHISPFHIGWWCAARPRGE</sequence>
<reference evidence="10" key="2">
    <citation type="submission" date="2015-01" db="EMBL/GenBank/DDBJ databases">
        <title>Evolutionary Origins and Diversification of the Mycorrhizal Mutualists.</title>
        <authorList>
            <consortium name="DOE Joint Genome Institute"/>
            <consortium name="Mycorrhizal Genomics Consortium"/>
            <person name="Kohler A."/>
            <person name="Kuo A."/>
            <person name="Nagy L.G."/>
            <person name="Floudas D."/>
            <person name="Copeland A."/>
            <person name="Barry K.W."/>
            <person name="Cichocki N."/>
            <person name="Veneault-Fourrey C."/>
            <person name="LaButti K."/>
            <person name="Lindquist E.A."/>
            <person name="Lipzen A."/>
            <person name="Lundell T."/>
            <person name="Morin E."/>
            <person name="Murat C."/>
            <person name="Riley R."/>
            <person name="Ohm R."/>
            <person name="Sun H."/>
            <person name="Tunlid A."/>
            <person name="Henrissat B."/>
            <person name="Grigoriev I.V."/>
            <person name="Hibbett D.S."/>
            <person name="Martin F."/>
        </authorList>
    </citation>
    <scope>NUCLEOTIDE SEQUENCE [LARGE SCALE GENOMIC DNA]</scope>
    <source>
        <strain evidence="10">Marx 270</strain>
    </source>
</reference>
<gene>
    <name evidence="9" type="ORF">M404DRAFT_150160</name>
</gene>
<organism evidence="9 10">
    <name type="scientific">Pisolithus tinctorius Marx 270</name>
    <dbReference type="NCBI Taxonomy" id="870435"/>
    <lineage>
        <taxon>Eukaryota</taxon>
        <taxon>Fungi</taxon>
        <taxon>Dikarya</taxon>
        <taxon>Basidiomycota</taxon>
        <taxon>Agaricomycotina</taxon>
        <taxon>Agaricomycetes</taxon>
        <taxon>Agaricomycetidae</taxon>
        <taxon>Boletales</taxon>
        <taxon>Sclerodermatineae</taxon>
        <taxon>Pisolithaceae</taxon>
        <taxon>Pisolithus</taxon>
    </lineage>
</organism>
<keyword evidence="10" id="KW-1185">Reference proteome</keyword>
<dbReference type="CDD" id="cd20353">
    <property type="entry name" value="Rcat_RBR_RNF216"/>
    <property type="match status" value="1"/>
</dbReference>
<dbReference type="PROSITE" id="PS51873">
    <property type="entry name" value="TRIAD"/>
    <property type="match status" value="1"/>
</dbReference>
<dbReference type="InterPro" id="IPR044066">
    <property type="entry name" value="TRIAD_supradom"/>
</dbReference>
<dbReference type="AlphaFoldDB" id="A0A0C3P2B6"/>
<dbReference type="CDD" id="cd16630">
    <property type="entry name" value="RING-HC_RBR_RNF216"/>
    <property type="match status" value="1"/>
</dbReference>
<reference evidence="9 10" key="1">
    <citation type="submission" date="2014-04" db="EMBL/GenBank/DDBJ databases">
        <authorList>
            <consortium name="DOE Joint Genome Institute"/>
            <person name="Kuo A."/>
            <person name="Kohler A."/>
            <person name="Costa M.D."/>
            <person name="Nagy L.G."/>
            <person name="Floudas D."/>
            <person name="Copeland A."/>
            <person name="Barry K.W."/>
            <person name="Cichocki N."/>
            <person name="Veneault-Fourrey C."/>
            <person name="LaButti K."/>
            <person name="Lindquist E.A."/>
            <person name="Lipzen A."/>
            <person name="Lundell T."/>
            <person name="Morin E."/>
            <person name="Murat C."/>
            <person name="Sun H."/>
            <person name="Tunlid A."/>
            <person name="Henrissat B."/>
            <person name="Grigoriev I.V."/>
            <person name="Hibbett D.S."/>
            <person name="Martin F."/>
            <person name="Nordberg H.P."/>
            <person name="Cantor M.N."/>
            <person name="Hua S.X."/>
        </authorList>
    </citation>
    <scope>NUCLEOTIDE SEQUENCE [LARGE SCALE GENOMIC DNA]</scope>
    <source>
        <strain evidence="9 10">Marx 270</strain>
    </source>
</reference>
<dbReference type="PANTHER" id="PTHR22770">
    <property type="entry name" value="UBIQUITIN CONJUGATING ENZYME 7 INTERACTING PROTEIN-RELATED"/>
    <property type="match status" value="1"/>
</dbReference>
<comment type="pathway">
    <text evidence="1">Protein modification; protein ubiquitination.</text>
</comment>
<proteinExistence type="predicted"/>
<dbReference type="EMBL" id="KN831988">
    <property type="protein sequence ID" value="KIO01439.1"/>
    <property type="molecule type" value="Genomic_DNA"/>
</dbReference>
<dbReference type="SUPFAM" id="SSF57850">
    <property type="entry name" value="RING/U-box"/>
    <property type="match status" value="2"/>
</dbReference>
<keyword evidence="4" id="KW-0677">Repeat</keyword>
<evidence type="ECO:0000313" key="10">
    <source>
        <dbReference type="Proteomes" id="UP000054217"/>
    </source>
</evidence>
<evidence type="ECO:0000256" key="7">
    <source>
        <dbReference type="ARBA" id="ARBA00022833"/>
    </source>
</evidence>
<keyword evidence="2" id="KW-0808">Transferase</keyword>
<dbReference type="CDD" id="cd20339">
    <property type="entry name" value="BRcat_RBR_RNF216"/>
    <property type="match status" value="1"/>
</dbReference>
<dbReference type="InterPro" id="IPR047544">
    <property type="entry name" value="RING-HC_RBR_RNF216"/>
</dbReference>
<dbReference type="OrthoDB" id="10009520at2759"/>
<evidence type="ECO:0000256" key="4">
    <source>
        <dbReference type="ARBA" id="ARBA00022737"/>
    </source>
</evidence>
<dbReference type="GO" id="GO:0008270">
    <property type="term" value="F:zinc ion binding"/>
    <property type="evidence" value="ECO:0007669"/>
    <property type="project" value="UniProtKB-KW"/>
</dbReference>
<dbReference type="InterPro" id="IPR051628">
    <property type="entry name" value="LUBAC_E3_Ligases"/>
</dbReference>
<accession>A0A0C3P2B6</accession>
<dbReference type="GO" id="GO:0016740">
    <property type="term" value="F:transferase activity"/>
    <property type="evidence" value="ECO:0007669"/>
    <property type="project" value="UniProtKB-KW"/>
</dbReference>
<dbReference type="InterPro" id="IPR047546">
    <property type="entry name" value="Rcat_RBR_RNF216"/>
</dbReference>
<keyword evidence="5" id="KW-0863">Zinc-finger</keyword>
<name>A0A0C3P2B6_PISTI</name>
<protein>
    <recommendedName>
        <fullName evidence="8">RING-type domain-containing protein</fullName>
    </recommendedName>
</protein>
<evidence type="ECO:0000256" key="1">
    <source>
        <dbReference type="ARBA" id="ARBA00004906"/>
    </source>
</evidence>
<dbReference type="Gene3D" id="1.20.120.1750">
    <property type="match status" value="1"/>
</dbReference>
<evidence type="ECO:0000256" key="5">
    <source>
        <dbReference type="ARBA" id="ARBA00022771"/>
    </source>
</evidence>
<keyword evidence="3" id="KW-0479">Metal-binding</keyword>
<evidence type="ECO:0000256" key="2">
    <source>
        <dbReference type="ARBA" id="ARBA00022679"/>
    </source>
</evidence>
<feature type="domain" description="RING-type" evidence="8">
    <location>
        <begin position="97"/>
        <end position="313"/>
    </location>
</feature>
<keyword evidence="6" id="KW-0833">Ubl conjugation pathway</keyword>
<dbReference type="InterPro" id="IPR047545">
    <property type="entry name" value="BRcat_RBR_RNF216"/>
</dbReference>
<evidence type="ECO:0000256" key="6">
    <source>
        <dbReference type="ARBA" id="ARBA00022786"/>
    </source>
</evidence>
<dbReference type="STRING" id="870435.A0A0C3P2B6"/>
<keyword evidence="7" id="KW-0862">Zinc</keyword>
<dbReference type="PANTHER" id="PTHR22770:SF47">
    <property type="entry name" value="E3 UBIQUITIN-PROTEIN LIGASE RNF216"/>
    <property type="match status" value="1"/>
</dbReference>
<dbReference type="Pfam" id="PF26200">
    <property type="entry name" value="Rcat_RNF216"/>
    <property type="match status" value="1"/>
</dbReference>
<dbReference type="HOGENOM" id="CLU_009961_0_0_1"/>
<dbReference type="Proteomes" id="UP000054217">
    <property type="component" value="Unassembled WGS sequence"/>
</dbReference>
<evidence type="ECO:0000259" key="8">
    <source>
        <dbReference type="PROSITE" id="PS51873"/>
    </source>
</evidence>
<evidence type="ECO:0000313" key="9">
    <source>
        <dbReference type="EMBL" id="KIO01439.1"/>
    </source>
</evidence>
<evidence type="ECO:0000256" key="3">
    <source>
        <dbReference type="ARBA" id="ARBA00022723"/>
    </source>
</evidence>